<evidence type="ECO:0000313" key="1">
    <source>
        <dbReference type="EMBL" id="SDB42840.1"/>
    </source>
</evidence>
<keyword evidence="2" id="KW-1185">Reference proteome</keyword>
<dbReference type="STRING" id="617002.SAMN05660653_02054"/>
<dbReference type="PANTHER" id="PTHR36454">
    <property type="entry name" value="LMO2823 PROTEIN"/>
    <property type="match status" value="1"/>
</dbReference>
<dbReference type="Proteomes" id="UP000198771">
    <property type="component" value="Unassembled WGS sequence"/>
</dbReference>
<reference evidence="1 2" key="1">
    <citation type="submission" date="2016-10" db="EMBL/GenBank/DDBJ databases">
        <authorList>
            <person name="de Groot N.N."/>
        </authorList>
    </citation>
    <scope>NUCLEOTIDE SEQUENCE [LARGE SCALE GENOMIC DNA]</scope>
    <source>
        <strain evidence="1 2">ASO4-2</strain>
    </source>
</reference>
<organism evidence="1 2">
    <name type="scientific">Desulfonatronum thiosulfatophilum</name>
    <dbReference type="NCBI Taxonomy" id="617002"/>
    <lineage>
        <taxon>Bacteria</taxon>
        <taxon>Pseudomonadati</taxon>
        <taxon>Thermodesulfobacteriota</taxon>
        <taxon>Desulfovibrionia</taxon>
        <taxon>Desulfovibrionales</taxon>
        <taxon>Desulfonatronaceae</taxon>
        <taxon>Desulfonatronum</taxon>
    </lineage>
</organism>
<dbReference type="PIRSF" id="PIRSF033563">
    <property type="entry name" value="UCP033563"/>
    <property type="match status" value="1"/>
</dbReference>
<proteinExistence type="predicted"/>
<dbReference type="Pfam" id="PF06245">
    <property type="entry name" value="DUF1015"/>
    <property type="match status" value="1"/>
</dbReference>
<sequence>MPEFIPLSFAGYDWRRPELQPDLVTAPPYDVLSPEQRDELAAKSPYNLVHVDMPRSYAQAGEILTQWVSQGVIRKKDEPEFAALASRYVLQGREYVRWGFMGGLRLASWGKEGVYPHEQTYPKAKTDRLELMRATNAQLSPIFGIFDHQDSQLQTICDLLNDQPPTATMVTEDEVEHRLWSVPREYNEVIRQALENTPVYIADGHHRYETALHFAQHHAGPALEPGTMGHRPADYVFACLCNIATPGVEILPYHRMVRGSRNHSWPDVLQQAETWFHIRQAGTSNDLEQSILPSASLLTLPDKMWLLELKPEFIAQCDPLFQDVGAYVLDTFLFRKSLGLTEEDLSGGGHLAYTPFIDHAVASVVYGESQAALLLKAVDMNVLRRVSESGRVMPRKSTFFYPKLPGGLLFHLLG</sequence>
<evidence type="ECO:0000313" key="2">
    <source>
        <dbReference type="Proteomes" id="UP000198771"/>
    </source>
</evidence>
<dbReference type="EMBL" id="FMXO01000011">
    <property type="protein sequence ID" value="SDB42840.1"/>
    <property type="molecule type" value="Genomic_DNA"/>
</dbReference>
<protein>
    <submittedName>
        <fullName evidence="1">Uncharacterized conserved protein, DUF1015 family</fullName>
    </submittedName>
</protein>
<gene>
    <name evidence="1" type="ORF">SAMN05660653_02054</name>
</gene>
<dbReference type="RefSeq" id="WP_092121031.1">
    <property type="nucleotide sequence ID" value="NZ_FMXO01000011.1"/>
</dbReference>
<dbReference type="OrthoDB" id="9781616at2"/>
<dbReference type="PANTHER" id="PTHR36454:SF1">
    <property type="entry name" value="DUF1015 DOMAIN-CONTAINING PROTEIN"/>
    <property type="match status" value="1"/>
</dbReference>
<name>A0A1G6DCJ7_9BACT</name>
<dbReference type="InterPro" id="IPR008323">
    <property type="entry name" value="UCP033563"/>
</dbReference>
<dbReference type="AlphaFoldDB" id="A0A1G6DCJ7"/>
<accession>A0A1G6DCJ7</accession>